<proteinExistence type="predicted"/>
<comment type="caution">
    <text evidence="1">The sequence shown here is derived from an EMBL/GenBank/DDBJ whole genome shotgun (WGS) entry which is preliminary data.</text>
</comment>
<dbReference type="EMBL" id="JYMX02000010">
    <property type="protein sequence ID" value="MCW3712666.1"/>
    <property type="molecule type" value="Genomic_DNA"/>
</dbReference>
<reference evidence="1 2" key="2">
    <citation type="journal article" date="2017" name="Front. Microbiol.">
        <title>Genomics Reveals a Unique Clone of Burkholderia cenocepacia Harboring an Actively Excising Novel Genomic Island.</title>
        <authorList>
            <person name="Patil P.P."/>
            <person name="Mali S."/>
            <person name="Midha S."/>
            <person name="Gautam V."/>
            <person name="Dash L."/>
            <person name="Kumar S."/>
            <person name="Shastri J."/>
            <person name="Singhal L."/>
            <person name="Patil P.B."/>
        </authorList>
    </citation>
    <scope>NUCLEOTIDE SEQUENCE [LARGE SCALE GENOMIC DNA]</scope>
    <source>
        <strain evidence="1 2">BC-19</strain>
    </source>
</reference>
<dbReference type="AlphaFoldDB" id="A0ABD4UF57"/>
<reference evidence="1 2" key="1">
    <citation type="journal article" date="2017" name="Front. Microbiol.">
        <title>Genomics reveals a unique clone of Burkholderia cenocepacia harbouring an actively excising novel genomic island.</title>
        <authorList>
            <person name="Patil P."/>
            <person name="Mali S."/>
            <person name="Midha S."/>
            <person name="Gautam V."/>
            <person name="Dash L."/>
            <person name="Kumar S."/>
            <person name="Shastri J."/>
            <person name="Singhal L."/>
            <person name="Patil P.B."/>
        </authorList>
    </citation>
    <scope>NUCLEOTIDE SEQUENCE [LARGE SCALE GENOMIC DNA]</scope>
    <source>
        <strain evidence="1 2">BC-19</strain>
    </source>
</reference>
<evidence type="ECO:0000313" key="2">
    <source>
        <dbReference type="Proteomes" id="UP000191686"/>
    </source>
</evidence>
<protein>
    <submittedName>
        <fullName evidence="1">Uncharacterized protein</fullName>
    </submittedName>
</protein>
<name>A0ABD4UF57_9BURK</name>
<organism evidence="1 2">
    <name type="scientific">Burkholderia cenocepacia</name>
    <dbReference type="NCBI Taxonomy" id="95486"/>
    <lineage>
        <taxon>Bacteria</taxon>
        <taxon>Pseudomonadati</taxon>
        <taxon>Pseudomonadota</taxon>
        <taxon>Betaproteobacteria</taxon>
        <taxon>Burkholderiales</taxon>
        <taxon>Burkholderiaceae</taxon>
        <taxon>Burkholderia</taxon>
        <taxon>Burkholderia cepacia complex</taxon>
    </lineage>
</organism>
<gene>
    <name evidence="1" type="ORF">UE95_015360</name>
</gene>
<dbReference type="Proteomes" id="UP000191686">
    <property type="component" value="Unassembled WGS sequence"/>
</dbReference>
<accession>A0ABD4UF57</accession>
<dbReference type="RefSeq" id="WP_165487661.1">
    <property type="nucleotide sequence ID" value="NZ_CAJPCR010000035.1"/>
</dbReference>
<sequence>MMAQTLYRVVETVWKEQGRVTIDIGSTWKPQKAAREEMNLRAAKNPAKQYSLERQK</sequence>
<evidence type="ECO:0000313" key="1">
    <source>
        <dbReference type="EMBL" id="MCW3712666.1"/>
    </source>
</evidence>